<evidence type="ECO:0000256" key="1">
    <source>
        <dbReference type="SAM" id="SignalP"/>
    </source>
</evidence>
<feature type="chain" id="PRO_5034938127" evidence="1">
    <location>
        <begin position="18"/>
        <end position="250"/>
    </location>
</feature>
<gene>
    <name evidence="2" type="ORF">RHS01_09664</name>
</gene>
<dbReference type="AlphaFoldDB" id="A0A8H7I3F0"/>
<feature type="signal peptide" evidence="1">
    <location>
        <begin position="1"/>
        <end position="17"/>
    </location>
</feature>
<reference evidence="2" key="1">
    <citation type="submission" date="2020-09" db="EMBL/GenBank/DDBJ databases">
        <title>Comparative genome analyses of four rice-infecting Rhizoctonia solani isolates reveal extensive enrichment of homogalacturonan modification genes.</title>
        <authorList>
            <person name="Lee D.-Y."/>
            <person name="Jeon J."/>
            <person name="Kim K.-T."/>
            <person name="Cheong K."/>
            <person name="Song H."/>
            <person name="Choi G."/>
            <person name="Ko J."/>
            <person name="Opiyo S.O."/>
            <person name="Zuo S."/>
            <person name="Madhav S."/>
            <person name="Lee Y.-H."/>
            <person name="Wang G.-L."/>
        </authorList>
    </citation>
    <scope>NUCLEOTIDE SEQUENCE</scope>
    <source>
        <strain evidence="2">AG1-IA B2</strain>
    </source>
</reference>
<keyword evidence="1" id="KW-0732">Signal</keyword>
<evidence type="ECO:0000313" key="3">
    <source>
        <dbReference type="Proteomes" id="UP000614334"/>
    </source>
</evidence>
<protein>
    <submittedName>
        <fullName evidence="2">WD40 repeat-like protein</fullName>
    </submittedName>
</protein>
<comment type="caution">
    <text evidence="2">The sequence shown here is derived from an EMBL/GenBank/DDBJ whole genome shotgun (WGS) entry which is preliminary data.</text>
</comment>
<dbReference type="Proteomes" id="UP000614334">
    <property type="component" value="Unassembled WGS sequence"/>
</dbReference>
<organism evidence="2 3">
    <name type="scientific">Rhizoctonia solani</name>
    <dbReference type="NCBI Taxonomy" id="456999"/>
    <lineage>
        <taxon>Eukaryota</taxon>
        <taxon>Fungi</taxon>
        <taxon>Dikarya</taxon>
        <taxon>Basidiomycota</taxon>
        <taxon>Agaricomycotina</taxon>
        <taxon>Agaricomycetes</taxon>
        <taxon>Cantharellales</taxon>
        <taxon>Ceratobasidiaceae</taxon>
        <taxon>Rhizoctonia</taxon>
    </lineage>
</organism>
<accession>A0A8H7I3F0</accession>
<sequence length="250" mass="27979">MLYKMSCLVPWLKIVIAARPTLDIQAFFENRCPDQPIIHVQDYNAASDIRAYIIDKLGLTARQDCWPQDSMDKLGSMAQGSPVTDRFDAVYTKALETAMGGDDDVKEAFRQCTGAIIATSEREPLALPDLQYLILVAGQIDPLTLERVAKSLATLLLVTEGQRSRFHHPSFKDFITPPPALVMHRDLQFNICGLKTLHLLNSQVPDLHNQIESCIGPALKYACMHWIDHLIASPGQMALDELKKLLEGRK</sequence>
<evidence type="ECO:0000313" key="2">
    <source>
        <dbReference type="EMBL" id="KAF8750033.1"/>
    </source>
</evidence>
<dbReference type="EMBL" id="JACYCF010000023">
    <property type="protein sequence ID" value="KAF8750033.1"/>
    <property type="molecule type" value="Genomic_DNA"/>
</dbReference>
<proteinExistence type="predicted"/>
<name>A0A8H7I3F0_9AGAM</name>